<evidence type="ECO:0000313" key="2">
    <source>
        <dbReference type="Proteomes" id="UP000708208"/>
    </source>
</evidence>
<feature type="non-terminal residue" evidence="1">
    <location>
        <position position="88"/>
    </location>
</feature>
<gene>
    <name evidence="1" type="ORF">AFUS01_LOCUS42440</name>
</gene>
<feature type="non-terminal residue" evidence="1">
    <location>
        <position position="1"/>
    </location>
</feature>
<name>A0A8J2LC54_9HEXA</name>
<dbReference type="AlphaFoldDB" id="A0A8J2LC54"/>
<proteinExistence type="predicted"/>
<accession>A0A8J2LC54</accession>
<protein>
    <submittedName>
        <fullName evidence="1">Uncharacterized protein</fullName>
    </submittedName>
</protein>
<dbReference type="Proteomes" id="UP000708208">
    <property type="component" value="Unassembled WGS sequence"/>
</dbReference>
<organism evidence="1 2">
    <name type="scientific">Allacma fusca</name>
    <dbReference type="NCBI Taxonomy" id="39272"/>
    <lineage>
        <taxon>Eukaryota</taxon>
        <taxon>Metazoa</taxon>
        <taxon>Ecdysozoa</taxon>
        <taxon>Arthropoda</taxon>
        <taxon>Hexapoda</taxon>
        <taxon>Collembola</taxon>
        <taxon>Symphypleona</taxon>
        <taxon>Sminthuridae</taxon>
        <taxon>Allacma</taxon>
    </lineage>
</organism>
<evidence type="ECO:0000313" key="1">
    <source>
        <dbReference type="EMBL" id="CAG7832772.1"/>
    </source>
</evidence>
<comment type="caution">
    <text evidence="1">The sequence shown here is derived from an EMBL/GenBank/DDBJ whole genome shotgun (WGS) entry which is preliminary data.</text>
</comment>
<keyword evidence="2" id="KW-1185">Reference proteome</keyword>
<reference evidence="1" key="1">
    <citation type="submission" date="2021-06" db="EMBL/GenBank/DDBJ databases">
        <authorList>
            <person name="Hodson N. C."/>
            <person name="Mongue J. A."/>
            <person name="Jaron S. K."/>
        </authorList>
    </citation>
    <scope>NUCLEOTIDE SEQUENCE</scope>
</reference>
<dbReference type="EMBL" id="CAJVCH010566920">
    <property type="protein sequence ID" value="CAG7832772.1"/>
    <property type="molecule type" value="Genomic_DNA"/>
</dbReference>
<sequence length="88" mass="9789">NTMSIPELKLYIWVLRAMGLPSIGSGVGKPSMTMDVVENVSISILKQVTLAQERVMEKRLLDLIIDVFQQGRLLTDNLESSSRNLKSA</sequence>